<reference evidence="2" key="3">
    <citation type="submission" date="2025-09" db="UniProtKB">
        <authorList>
            <consortium name="Ensembl"/>
        </authorList>
    </citation>
    <scope>IDENTIFICATION</scope>
</reference>
<evidence type="ECO:0000313" key="3">
    <source>
        <dbReference type="Proteomes" id="UP000314980"/>
    </source>
</evidence>
<feature type="compositionally biased region" description="Basic and acidic residues" evidence="1">
    <location>
        <begin position="189"/>
        <end position="202"/>
    </location>
</feature>
<reference evidence="3" key="1">
    <citation type="submission" date="2015-09" db="EMBL/GenBank/DDBJ databases">
        <authorList>
            <person name="Sai Rama Sridatta P."/>
        </authorList>
    </citation>
    <scope>NUCLEOTIDE SEQUENCE [LARGE SCALE GENOMIC DNA]</scope>
</reference>
<feature type="compositionally biased region" description="Low complexity" evidence="1">
    <location>
        <begin position="521"/>
        <end position="536"/>
    </location>
</feature>
<sequence length="663" mass="72461">MDILGSPSRHVYSSQPAQMLSVDPGCRGDRQASGRQEVSVASVDQEAHSNAFIRSVPLAEEEDFDSKEWVIIDKETELRDFQPTTSGTTDEEPEELRPLEEQEERRRLRAGGGELVVRPKTHTRESSRGMLTLTEEEASRRSGGSPAQSPCHSLPSGRPRRRESEPIGPQRPVLSPTEQSTPSPPSPDYRTKGQSDEKEHFHILPQLQAKRADFLTVMLTGTLPQRRSFATPDEEVPEPPGPKDDDVTKSESNSEASQKSTERSQDAAPSTLMAEDQRVQREHASAADADPDLEDASKTLVLFSPGDTRKSPSGGDHVLEAELATPSAPISRNDRLLVGEASQPEPSETGRLSPALRSDLRPSTPIAPASPPFTKVERTFIHIAETSHLNVMSSNGHSAKESDREVFAIMKESAGEDDTRDLGEVQVTEEPSEVPDQTAPVDKQPKTENGPSTVLAQSLEPVPEAMSPVHEYKDLSQEPKKQPSSEEAAKLQTTGSELPATIKPRIRSRIPVLISEEDSGSEQSSSVSARARLQQRARQLDLARMLVQKQQGRWMRRRMLSGTSSSLSSGDDERRRASETLSTTGSEEDTHTSDESRRSSRLKPTEEQGSKESRSRIPRPVTPIKRPSGGLAATAPSPLSLPESSTTKGAPSFPNGYDSISSF</sequence>
<name>A0A4W6E862_LATCA</name>
<dbReference type="Proteomes" id="UP000314980">
    <property type="component" value="Unassembled WGS sequence"/>
</dbReference>
<accession>A0A4W6E862</accession>
<protein>
    <recommendedName>
        <fullName evidence="4">Tau tubulin kinase 1b</fullName>
    </recommendedName>
</protein>
<feature type="region of interest" description="Disordered" evidence="1">
    <location>
        <begin position="548"/>
        <end position="663"/>
    </location>
</feature>
<dbReference type="AlphaFoldDB" id="A0A4W6E862"/>
<dbReference type="GeneTree" id="ENSGT00840000130740"/>
<feature type="region of interest" description="Disordered" evidence="1">
    <location>
        <begin position="74"/>
        <end position="205"/>
    </location>
</feature>
<feature type="compositionally biased region" description="Low complexity" evidence="1">
    <location>
        <begin position="631"/>
        <end position="647"/>
    </location>
</feature>
<feature type="compositionally biased region" description="Polar residues" evidence="1">
    <location>
        <begin position="447"/>
        <end position="456"/>
    </location>
</feature>
<feature type="compositionally biased region" description="Basic and acidic residues" evidence="1">
    <location>
        <begin position="95"/>
        <end position="106"/>
    </location>
</feature>
<evidence type="ECO:0000256" key="1">
    <source>
        <dbReference type="SAM" id="MobiDB-lite"/>
    </source>
</evidence>
<feature type="compositionally biased region" description="Low complexity" evidence="1">
    <location>
        <begin position="560"/>
        <end position="569"/>
    </location>
</feature>
<evidence type="ECO:0008006" key="4">
    <source>
        <dbReference type="Google" id="ProtNLM"/>
    </source>
</evidence>
<reference evidence="2" key="2">
    <citation type="submission" date="2025-08" db="UniProtKB">
        <authorList>
            <consortium name="Ensembl"/>
        </authorList>
    </citation>
    <scope>IDENTIFICATION</scope>
</reference>
<feature type="region of interest" description="Disordered" evidence="1">
    <location>
        <begin position="222"/>
        <end position="374"/>
    </location>
</feature>
<feature type="compositionally biased region" description="Basic and acidic residues" evidence="1">
    <location>
        <begin position="275"/>
        <end position="285"/>
    </location>
</feature>
<feature type="region of interest" description="Disordered" evidence="1">
    <location>
        <begin position="1"/>
        <end position="44"/>
    </location>
</feature>
<feature type="compositionally biased region" description="Basic and acidic residues" evidence="1">
    <location>
        <begin position="470"/>
        <end position="489"/>
    </location>
</feature>
<dbReference type="Ensembl" id="ENSLCAT00010034583.1">
    <property type="protein sequence ID" value="ENSLCAP00010033780.1"/>
    <property type="gene ID" value="ENSLCAG00010015877.1"/>
</dbReference>
<organism evidence="2 3">
    <name type="scientific">Lates calcarifer</name>
    <name type="common">Barramundi</name>
    <name type="synonym">Holocentrus calcarifer</name>
    <dbReference type="NCBI Taxonomy" id="8187"/>
    <lineage>
        <taxon>Eukaryota</taxon>
        <taxon>Metazoa</taxon>
        <taxon>Chordata</taxon>
        <taxon>Craniata</taxon>
        <taxon>Vertebrata</taxon>
        <taxon>Euteleostomi</taxon>
        <taxon>Actinopterygii</taxon>
        <taxon>Neopterygii</taxon>
        <taxon>Teleostei</taxon>
        <taxon>Neoteleostei</taxon>
        <taxon>Acanthomorphata</taxon>
        <taxon>Carangaria</taxon>
        <taxon>Carangaria incertae sedis</taxon>
        <taxon>Centropomidae</taxon>
        <taxon>Lates</taxon>
    </lineage>
</organism>
<keyword evidence="3" id="KW-1185">Reference proteome</keyword>
<proteinExistence type="predicted"/>
<feature type="compositionally biased region" description="Polar residues" evidence="1">
    <location>
        <begin position="250"/>
        <end position="259"/>
    </location>
</feature>
<feature type="region of interest" description="Disordered" evidence="1">
    <location>
        <begin position="410"/>
        <end position="536"/>
    </location>
</feature>
<evidence type="ECO:0000313" key="2">
    <source>
        <dbReference type="Ensembl" id="ENSLCAP00010033780.1"/>
    </source>
</evidence>
<feature type="compositionally biased region" description="Basic and acidic residues" evidence="1">
    <location>
        <begin position="588"/>
        <end position="615"/>
    </location>
</feature>